<proteinExistence type="predicted"/>
<dbReference type="AlphaFoldDB" id="A0A8H8RWM9"/>
<dbReference type="InterPro" id="IPR010730">
    <property type="entry name" value="HET"/>
</dbReference>
<protein>
    <submittedName>
        <fullName evidence="2">Heterokaryon incompatibility protein 6,OR allele</fullName>
    </submittedName>
</protein>
<sequence length="774" mass="86192">MTEFTNEVESAVSTTHEWYSYESLPDTPEQPIIRLLSLFPGTSCDPLECSLMAATPFLSAMMDAEAMHRRPIYQYEALSYVWGDAAKTKDLICNKKLLKITASLATALRAIRQSETSRTLWADGICINQDDEDERASQVLLMSSIYSQATQVICWLGPNDDDGHAAFTFSLADKIATRTKLDSISTDGLASVNLKEFNRNQSSSQLAQNLSAMQGGSEKLVDLLISNIPVHIAPLLQRSWFSRMWIRQEVGYASKALIVCGKSEVDFKALHWLVFWAVTFDEVSGRFSLPTRSLSTFESYGHSPLVSFLELLVQSRQFESTNPRDKVFALLSHPSAWVETVLDGERDYCVDVVAAIRKGASREEVAHEVAKARVQLHHDLHHNDNDSGHDCPCGNVHDSVSFTLGVRQTAGSTAIDPIERSPEKIKTLANILNQSRRLDELENPRLHPVYRIGSGSSIFAALSSRILEPNYRESVGDINFNLAVNLLRTSEGAALFPLLCAVQHDPIRTTALENEDTTWVPRWDRSDIHCQLGFSARISPGFRPYSGGNSGENGKVTMTISWKFLSLQGILVDTILSSTEPIRPHSSPHSQACLGIWNSVLGFNLSPNMETDVQKLRSYCRVSTADNFDRARPSIRMQPMNDAELFNSFIAFWSQMYNHEQSILDPSVASSSRVFPVPKELEQGATRAKGNDFWDLALLVSRNRRLFSTQRGFLGLGPEILESGDVVCIFPQLPVPLVLRPVDGHFLLVGECYVDGIMDGEEADAAKVQTFELH</sequence>
<comment type="caution">
    <text evidence="2">The sequence shown here is derived from an EMBL/GenBank/DDBJ whole genome shotgun (WGS) entry which is preliminary data.</text>
</comment>
<dbReference type="Proteomes" id="UP000462212">
    <property type="component" value="Unassembled WGS sequence"/>
</dbReference>
<accession>A0A8H8RWM9</accession>
<evidence type="ECO:0000259" key="1">
    <source>
        <dbReference type="Pfam" id="PF06985"/>
    </source>
</evidence>
<dbReference type="OrthoDB" id="3553147at2759"/>
<evidence type="ECO:0000313" key="2">
    <source>
        <dbReference type="EMBL" id="TVY41023.1"/>
    </source>
</evidence>
<dbReference type="Pfam" id="PF26639">
    <property type="entry name" value="Het-6_barrel"/>
    <property type="match status" value="1"/>
</dbReference>
<gene>
    <name evidence="2" type="primary">het-6_14</name>
    <name evidence="2" type="ORF">LSUB1_G001697</name>
</gene>
<dbReference type="InterPro" id="IPR052895">
    <property type="entry name" value="HetReg/Transcr_Mod"/>
</dbReference>
<name>A0A8H8RWM9_9HELO</name>
<reference evidence="2 3" key="1">
    <citation type="submission" date="2018-05" db="EMBL/GenBank/DDBJ databases">
        <title>Genome sequencing and assembly of the regulated plant pathogen Lachnellula willkommii and related sister species for the development of diagnostic species identification markers.</title>
        <authorList>
            <person name="Giroux E."/>
            <person name="Bilodeau G."/>
        </authorList>
    </citation>
    <scope>NUCLEOTIDE SEQUENCE [LARGE SCALE GENOMIC DNA]</scope>
    <source>
        <strain evidence="2 3">CBS 197.66</strain>
    </source>
</reference>
<dbReference type="Pfam" id="PF06985">
    <property type="entry name" value="HET"/>
    <property type="match status" value="1"/>
</dbReference>
<feature type="domain" description="Heterokaryon incompatibility" evidence="1">
    <location>
        <begin position="75"/>
        <end position="249"/>
    </location>
</feature>
<dbReference type="PANTHER" id="PTHR24148:SF64">
    <property type="entry name" value="HETEROKARYON INCOMPATIBILITY DOMAIN-CONTAINING PROTEIN"/>
    <property type="match status" value="1"/>
</dbReference>
<organism evidence="2 3">
    <name type="scientific">Lachnellula subtilissima</name>
    <dbReference type="NCBI Taxonomy" id="602034"/>
    <lineage>
        <taxon>Eukaryota</taxon>
        <taxon>Fungi</taxon>
        <taxon>Dikarya</taxon>
        <taxon>Ascomycota</taxon>
        <taxon>Pezizomycotina</taxon>
        <taxon>Leotiomycetes</taxon>
        <taxon>Helotiales</taxon>
        <taxon>Lachnaceae</taxon>
        <taxon>Lachnellula</taxon>
    </lineage>
</organism>
<keyword evidence="3" id="KW-1185">Reference proteome</keyword>
<dbReference type="PANTHER" id="PTHR24148">
    <property type="entry name" value="ANKYRIN REPEAT DOMAIN-CONTAINING PROTEIN 39 HOMOLOG-RELATED"/>
    <property type="match status" value="1"/>
</dbReference>
<dbReference type="EMBL" id="QGMJ01000154">
    <property type="protein sequence ID" value="TVY41023.1"/>
    <property type="molecule type" value="Genomic_DNA"/>
</dbReference>
<evidence type="ECO:0000313" key="3">
    <source>
        <dbReference type="Proteomes" id="UP000462212"/>
    </source>
</evidence>